<dbReference type="InterPro" id="IPR011990">
    <property type="entry name" value="TPR-like_helical_dom_sf"/>
</dbReference>
<evidence type="ECO:0000313" key="1">
    <source>
        <dbReference type="EMBL" id="HIU13562.1"/>
    </source>
</evidence>
<dbReference type="SMART" id="SM00028">
    <property type="entry name" value="TPR"/>
    <property type="match status" value="2"/>
</dbReference>
<accession>A0A9D1HMU7</accession>
<reference evidence="1" key="2">
    <citation type="journal article" date="2021" name="PeerJ">
        <title>Extensive microbial diversity within the chicken gut microbiome revealed by metagenomics and culture.</title>
        <authorList>
            <person name="Gilroy R."/>
            <person name="Ravi A."/>
            <person name="Getino M."/>
            <person name="Pursley I."/>
            <person name="Horton D.L."/>
            <person name="Alikhan N.F."/>
            <person name="Baker D."/>
            <person name="Gharbi K."/>
            <person name="Hall N."/>
            <person name="Watson M."/>
            <person name="Adriaenssens E.M."/>
            <person name="Foster-Nyarko E."/>
            <person name="Jarju S."/>
            <person name="Secka A."/>
            <person name="Antonio M."/>
            <person name="Oren A."/>
            <person name="Chaudhuri R.R."/>
            <person name="La Ragione R."/>
            <person name="Hildebrand F."/>
            <person name="Pallen M.J."/>
        </authorList>
    </citation>
    <scope>NUCLEOTIDE SEQUENCE</scope>
    <source>
        <strain evidence="1">CHK195-11698</strain>
    </source>
</reference>
<dbReference type="SUPFAM" id="SSF48452">
    <property type="entry name" value="TPR-like"/>
    <property type="match status" value="1"/>
</dbReference>
<name>A0A9D1HMU7_9FIRM</name>
<evidence type="ECO:0000313" key="2">
    <source>
        <dbReference type="Proteomes" id="UP000824175"/>
    </source>
</evidence>
<gene>
    <name evidence="1" type="ORF">IAD15_05780</name>
</gene>
<proteinExistence type="predicted"/>
<dbReference type="EMBL" id="DVMJ01000051">
    <property type="protein sequence ID" value="HIU13562.1"/>
    <property type="molecule type" value="Genomic_DNA"/>
</dbReference>
<dbReference type="AlphaFoldDB" id="A0A9D1HMU7"/>
<organism evidence="1 2">
    <name type="scientific">Candidatus Fimiplasma intestinipullorum</name>
    <dbReference type="NCBI Taxonomy" id="2840825"/>
    <lineage>
        <taxon>Bacteria</taxon>
        <taxon>Bacillati</taxon>
        <taxon>Bacillota</taxon>
        <taxon>Clostridia</taxon>
        <taxon>Eubacteriales</taxon>
        <taxon>Candidatus Fimiplasma</taxon>
    </lineage>
</organism>
<dbReference type="Gene3D" id="1.25.40.10">
    <property type="entry name" value="Tetratricopeptide repeat domain"/>
    <property type="match status" value="1"/>
</dbReference>
<dbReference type="Pfam" id="PF13181">
    <property type="entry name" value="TPR_8"/>
    <property type="match status" value="1"/>
</dbReference>
<reference evidence="1" key="1">
    <citation type="submission" date="2020-10" db="EMBL/GenBank/DDBJ databases">
        <authorList>
            <person name="Gilroy R."/>
        </authorList>
    </citation>
    <scope>NUCLEOTIDE SEQUENCE</scope>
    <source>
        <strain evidence="1">CHK195-11698</strain>
    </source>
</reference>
<evidence type="ECO:0008006" key="3">
    <source>
        <dbReference type="Google" id="ProtNLM"/>
    </source>
</evidence>
<protein>
    <recommendedName>
        <fullName evidence="3">Tetratricopeptide repeat protein</fullName>
    </recommendedName>
</protein>
<dbReference type="InterPro" id="IPR019734">
    <property type="entry name" value="TPR_rpt"/>
</dbReference>
<dbReference type="Proteomes" id="UP000824175">
    <property type="component" value="Unassembled WGS sequence"/>
</dbReference>
<sequence>MMKALLCKIAWMERYHGEDIETGCQLENSDHEKSNFINFEGTYYGYLHTQDLTPLIKEHHTKYPYVIFYATHPQKGNKIVGWYKEALVFRDEQLFDPECPYFVRARDENVVLLASDDRRFSIRVDDWVSEIEIDRSLQTYLRHSRRINYRHSDLQISSTMNLPSLHATCEFIEKAMMEENGLMALQLVNKGMMTYGKLASLIYYKAWILYSFNQFRRASILLYQIKDVPELHEFACYMLGNIYFQICDYEMSISCFKEVKHVNQDECYYMLAQAYAMESDVGMALNMIKKALSIQQLDVYETLYQELLAWSQDTRR</sequence>
<comment type="caution">
    <text evidence="1">The sequence shown here is derived from an EMBL/GenBank/DDBJ whole genome shotgun (WGS) entry which is preliminary data.</text>
</comment>